<keyword evidence="5" id="KW-1185">Reference proteome</keyword>
<dbReference type="Pfam" id="PF25989">
    <property type="entry name" value="YknX_C"/>
    <property type="match status" value="1"/>
</dbReference>
<dbReference type="GO" id="GO:0015562">
    <property type="term" value="F:efflux transmembrane transporter activity"/>
    <property type="evidence" value="ECO:0007669"/>
    <property type="project" value="TreeGrafter"/>
</dbReference>
<dbReference type="AlphaFoldDB" id="A0A090AIA5"/>
<dbReference type="InterPro" id="IPR058637">
    <property type="entry name" value="YknX-like_C"/>
</dbReference>
<accession>A0A090AIA5</accession>
<organism evidence="4 5">
    <name type="scientific">Thioploca ingrica</name>
    <dbReference type="NCBI Taxonomy" id="40754"/>
    <lineage>
        <taxon>Bacteria</taxon>
        <taxon>Pseudomonadati</taxon>
        <taxon>Pseudomonadota</taxon>
        <taxon>Gammaproteobacteria</taxon>
        <taxon>Thiotrichales</taxon>
        <taxon>Thiotrichaceae</taxon>
        <taxon>Thioploca</taxon>
    </lineage>
</organism>
<dbReference type="STRING" id="40754.THII_0810"/>
<dbReference type="HOGENOM" id="CLU_018816_14_5_6"/>
<dbReference type="PANTHER" id="PTHR30469:SF15">
    <property type="entry name" value="HLYD FAMILY OF SECRETION PROTEINS"/>
    <property type="match status" value="1"/>
</dbReference>
<reference evidence="4" key="1">
    <citation type="journal article" date="2014" name="ISME J.">
        <title>Ecophysiology of Thioploca ingrica as revealed by the complete genome sequence supplemented with proteomic evidence.</title>
        <authorList>
            <person name="Kojima H."/>
            <person name="Ogura Y."/>
            <person name="Yamamoto N."/>
            <person name="Togashi T."/>
            <person name="Mori H."/>
            <person name="Watanabe T."/>
            <person name="Nemoto F."/>
            <person name="Kurokawa K."/>
            <person name="Hayashi T."/>
            <person name="Fukui M."/>
        </authorList>
    </citation>
    <scope>NUCLEOTIDE SEQUENCE [LARGE SCALE GENOMIC DNA]</scope>
</reference>
<sequence length="397" mass="43850">MPWRRYVKLFVFLLVIVAIIGYAFMPKPILVDMATVTHGHLQVTLETDGKTRVIDRFIVSAPIAGFLQRIPLKVGDSVTPGQVLTQLEPLRTTMLDPRSRAQAQARISSAQAALQVAQENVQIAVADAEYAAVEVQRLKHLQKSDSVAKDTLDQAETRARRTQASRRSAEFAVEVARFELEAARTALRYSAAENAPTPLEKLAITAPVQGQILKVQQQSEAVVSAGQALVEIGDPQALEVEIEVLSADAVRIKPGSRVLFERWGGNAPLEGQVRRIEPVAFTKISALGVEEQRVFIIADFVSAPEIWQRLGDGYRVEARFILWEGDNILQIPANALFRYENGWAVFTIVEETVQRRRVTVGQRSGLIAEIVEGVKAGEIVITHPSDAVKEGVKVQRR</sequence>
<keyword evidence="1" id="KW-1133">Transmembrane helix</keyword>
<dbReference type="GO" id="GO:1990281">
    <property type="term" value="C:efflux pump complex"/>
    <property type="evidence" value="ECO:0007669"/>
    <property type="project" value="TreeGrafter"/>
</dbReference>
<dbReference type="Pfam" id="PF25876">
    <property type="entry name" value="HH_MFP_RND"/>
    <property type="match status" value="1"/>
</dbReference>
<dbReference type="Gene3D" id="2.40.50.100">
    <property type="match status" value="1"/>
</dbReference>
<dbReference type="InterPro" id="IPR058624">
    <property type="entry name" value="MdtA-like_HH"/>
</dbReference>
<evidence type="ECO:0000259" key="3">
    <source>
        <dbReference type="Pfam" id="PF25989"/>
    </source>
</evidence>
<evidence type="ECO:0000259" key="2">
    <source>
        <dbReference type="Pfam" id="PF25876"/>
    </source>
</evidence>
<evidence type="ECO:0000313" key="5">
    <source>
        <dbReference type="Proteomes" id="UP000031623"/>
    </source>
</evidence>
<dbReference type="PANTHER" id="PTHR30469">
    <property type="entry name" value="MULTIDRUG RESISTANCE PROTEIN MDTA"/>
    <property type="match status" value="1"/>
</dbReference>
<gene>
    <name evidence="4" type="ORF">THII_0810</name>
</gene>
<protein>
    <submittedName>
        <fullName evidence="4">Secretion protein HlyD</fullName>
    </submittedName>
</protein>
<evidence type="ECO:0000313" key="4">
    <source>
        <dbReference type="EMBL" id="BAP55107.1"/>
    </source>
</evidence>
<feature type="domain" description="Multidrug resistance protein MdtA-like alpha-helical hairpin" evidence="2">
    <location>
        <begin position="124"/>
        <end position="181"/>
    </location>
</feature>
<dbReference type="Gene3D" id="1.10.287.470">
    <property type="entry name" value="Helix hairpin bin"/>
    <property type="match status" value="1"/>
</dbReference>
<dbReference type="Proteomes" id="UP000031623">
    <property type="component" value="Chromosome"/>
</dbReference>
<keyword evidence="1" id="KW-0472">Membrane</keyword>
<proteinExistence type="predicted"/>
<dbReference type="Gene3D" id="2.40.420.20">
    <property type="match status" value="1"/>
</dbReference>
<evidence type="ECO:0000256" key="1">
    <source>
        <dbReference type="SAM" id="Phobius"/>
    </source>
</evidence>
<dbReference type="OrthoDB" id="9791520at2"/>
<dbReference type="Gene3D" id="2.40.30.170">
    <property type="match status" value="1"/>
</dbReference>
<feature type="domain" description="YknX-like C-terminal permuted SH3-like" evidence="3">
    <location>
        <begin position="329"/>
        <end position="395"/>
    </location>
</feature>
<dbReference type="EMBL" id="AP014633">
    <property type="protein sequence ID" value="BAP55107.1"/>
    <property type="molecule type" value="Genomic_DNA"/>
</dbReference>
<feature type="transmembrane region" description="Helical" evidence="1">
    <location>
        <begin position="7"/>
        <end position="25"/>
    </location>
</feature>
<name>A0A090AIA5_9GAMM</name>
<keyword evidence="1" id="KW-0812">Transmembrane</keyword>
<dbReference type="KEGG" id="tig:THII_0810"/>
<dbReference type="SUPFAM" id="SSF111369">
    <property type="entry name" value="HlyD-like secretion proteins"/>
    <property type="match status" value="1"/>
</dbReference>